<feature type="signal peptide" evidence="2">
    <location>
        <begin position="1"/>
        <end position="19"/>
    </location>
</feature>
<dbReference type="AlphaFoldDB" id="A0A1L7VEV7"/>
<accession>A0A1L7VEV7</accession>
<dbReference type="Proteomes" id="UP000183971">
    <property type="component" value="Unassembled WGS sequence"/>
</dbReference>
<dbReference type="GO" id="GO:0046872">
    <property type="term" value="F:metal ion binding"/>
    <property type="evidence" value="ECO:0007669"/>
    <property type="project" value="UniProtKB-KW"/>
</dbReference>
<dbReference type="RefSeq" id="XP_031079774.1">
    <property type="nucleotide sequence ID" value="XM_031229548.1"/>
</dbReference>
<feature type="chain" id="PRO_5013132115" description="VOC domain-containing protein" evidence="2">
    <location>
        <begin position="20"/>
        <end position="341"/>
    </location>
</feature>
<feature type="domain" description="VOC" evidence="3">
    <location>
        <begin position="194"/>
        <end position="340"/>
    </location>
</feature>
<dbReference type="InterPro" id="IPR037523">
    <property type="entry name" value="VOC_core"/>
</dbReference>
<dbReference type="Gene3D" id="3.10.180.10">
    <property type="entry name" value="2,3-Dihydroxybiphenyl 1,2-Dioxygenase, domain 1"/>
    <property type="match status" value="2"/>
</dbReference>
<dbReference type="PANTHER" id="PTHR43048">
    <property type="entry name" value="METHYLMALONYL-COA EPIMERASE"/>
    <property type="match status" value="1"/>
</dbReference>
<dbReference type="VEuPathDB" id="FungiDB:FPRO_05627"/>
<comment type="caution">
    <text evidence="4">The sequence shown here is derived from an EMBL/GenBank/DDBJ whole genome shotgun (WGS) entry which is preliminary data.</text>
</comment>
<dbReference type="EMBL" id="FJOF01000003">
    <property type="protein sequence ID" value="CZR39181.1"/>
    <property type="molecule type" value="Genomic_DNA"/>
</dbReference>
<dbReference type="InterPro" id="IPR029068">
    <property type="entry name" value="Glyas_Bleomycin-R_OHBP_Dase"/>
</dbReference>
<feature type="domain" description="VOC" evidence="3">
    <location>
        <begin position="27"/>
        <end position="170"/>
    </location>
</feature>
<dbReference type="PROSITE" id="PS51819">
    <property type="entry name" value="VOC"/>
    <property type="match status" value="2"/>
</dbReference>
<keyword evidence="2" id="KW-0732">Signal</keyword>
<keyword evidence="5" id="KW-1185">Reference proteome</keyword>
<dbReference type="GeneID" id="42050507"/>
<dbReference type="CDD" id="cd06587">
    <property type="entry name" value="VOC"/>
    <property type="match status" value="1"/>
</dbReference>
<dbReference type="GO" id="GO:0004493">
    <property type="term" value="F:methylmalonyl-CoA epimerase activity"/>
    <property type="evidence" value="ECO:0007669"/>
    <property type="project" value="TreeGrafter"/>
</dbReference>
<evidence type="ECO:0000256" key="2">
    <source>
        <dbReference type="SAM" id="SignalP"/>
    </source>
</evidence>
<proteinExistence type="predicted"/>
<evidence type="ECO:0000259" key="3">
    <source>
        <dbReference type="PROSITE" id="PS51819"/>
    </source>
</evidence>
<dbReference type="InterPro" id="IPR051785">
    <property type="entry name" value="MMCE/EMCE_epimerase"/>
</dbReference>
<dbReference type="SUPFAM" id="SSF54593">
    <property type="entry name" value="Glyoxalase/Bleomycin resistance protein/Dihydroxybiphenyl dioxygenase"/>
    <property type="match status" value="2"/>
</dbReference>
<protein>
    <recommendedName>
        <fullName evidence="3">VOC domain-containing protein</fullName>
    </recommendedName>
</protein>
<dbReference type="PANTHER" id="PTHR43048:SF3">
    <property type="entry name" value="METHYLMALONYL-COA EPIMERASE, MITOCHONDRIAL"/>
    <property type="match status" value="1"/>
</dbReference>
<keyword evidence="1" id="KW-0479">Metal-binding</keyword>
<sequence>MKTGLIVCILAAVTAYSASHEAPYTSKPSSVGHAVNNLEKTLEFFHGVVGLEILHQDKRPVYDEAYGRLTATRGATYKMAVVAIPNQDWTLNLVEYMGISKKQIKQREKDPAAPALTLTVKNATAINNALRRANVSTIDGSPIPKGGAEGTTSTVWVYDPDGYMVELVQRSGPSDYFTVSEPNITDGPGMEYVIRGQLDLTMYNVTGALTFYRDILGQNISRGFEPLIGTGYEKVGGLGGLFNLSTDTYWAAVTGNCDPETRCEYYEYDDPSRVSIIYPTQDPGVGMTTYSVQNLDAIADKVKAAKIKVITEGDRPVWVDGKKSILVRDPAGYLVRLYQAC</sequence>
<organism evidence="4 5">
    <name type="scientific">Fusarium proliferatum (strain ET1)</name>
    <name type="common">Orchid endophyte fungus</name>
    <dbReference type="NCBI Taxonomy" id="1227346"/>
    <lineage>
        <taxon>Eukaryota</taxon>
        <taxon>Fungi</taxon>
        <taxon>Dikarya</taxon>
        <taxon>Ascomycota</taxon>
        <taxon>Pezizomycotina</taxon>
        <taxon>Sordariomycetes</taxon>
        <taxon>Hypocreomycetidae</taxon>
        <taxon>Hypocreales</taxon>
        <taxon>Nectriaceae</taxon>
        <taxon>Fusarium</taxon>
        <taxon>Fusarium fujikuroi species complex</taxon>
    </lineage>
</organism>
<gene>
    <name evidence="4" type="ORF">FPRO_05627</name>
</gene>
<name>A0A1L7VEV7_FUSPR</name>
<dbReference type="GO" id="GO:0046491">
    <property type="term" value="P:L-methylmalonyl-CoA metabolic process"/>
    <property type="evidence" value="ECO:0007669"/>
    <property type="project" value="TreeGrafter"/>
</dbReference>
<evidence type="ECO:0000256" key="1">
    <source>
        <dbReference type="ARBA" id="ARBA00022723"/>
    </source>
</evidence>
<reference evidence="5" key="1">
    <citation type="journal article" date="2016" name="Genome Biol. Evol.">
        <title>Comparative 'omics' of the Fusarium fujikuroi species complex highlights differences in genetic potential and metabolite synthesis.</title>
        <authorList>
            <person name="Niehaus E.-M."/>
            <person name="Muensterkoetter M."/>
            <person name="Proctor R.H."/>
            <person name="Brown D.W."/>
            <person name="Sharon A."/>
            <person name="Idan Y."/>
            <person name="Oren-Young L."/>
            <person name="Sieber C.M."/>
            <person name="Novak O."/>
            <person name="Pencik A."/>
            <person name="Tarkowska D."/>
            <person name="Hromadova K."/>
            <person name="Freeman S."/>
            <person name="Maymon M."/>
            <person name="Elazar M."/>
            <person name="Youssef S.A."/>
            <person name="El-Shabrawy E.S.M."/>
            <person name="Shalaby A.B.A."/>
            <person name="Houterman P."/>
            <person name="Brock N.L."/>
            <person name="Burkhardt I."/>
            <person name="Tsavkelova E.A."/>
            <person name="Dickschat J.S."/>
            <person name="Galuszka P."/>
            <person name="Gueldener U."/>
            <person name="Tudzynski B."/>
        </authorList>
    </citation>
    <scope>NUCLEOTIDE SEQUENCE [LARGE SCALE GENOMIC DNA]</scope>
    <source>
        <strain evidence="5">ET1</strain>
    </source>
</reference>
<dbReference type="InterPro" id="IPR004360">
    <property type="entry name" value="Glyas_Fos-R_dOase_dom"/>
</dbReference>
<dbReference type="Pfam" id="PF00903">
    <property type="entry name" value="Glyoxalase"/>
    <property type="match status" value="2"/>
</dbReference>
<evidence type="ECO:0000313" key="4">
    <source>
        <dbReference type="EMBL" id="CZR39181.1"/>
    </source>
</evidence>
<evidence type="ECO:0000313" key="5">
    <source>
        <dbReference type="Proteomes" id="UP000183971"/>
    </source>
</evidence>